<reference evidence="3 4" key="1">
    <citation type="journal article" date="2019" name="Int. J. Syst. Evol. Microbiol.">
        <title>The Global Catalogue of Microorganisms (GCM) 10K type strain sequencing project: providing services to taxonomists for standard genome sequencing and annotation.</title>
        <authorList>
            <consortium name="The Broad Institute Genomics Platform"/>
            <consortium name="The Broad Institute Genome Sequencing Center for Infectious Disease"/>
            <person name="Wu L."/>
            <person name="Ma J."/>
        </authorList>
    </citation>
    <scope>NUCLEOTIDE SEQUENCE [LARGE SCALE GENOMIC DNA]</scope>
    <source>
        <strain evidence="3 4">JCM 16009</strain>
    </source>
</reference>
<evidence type="ECO:0000259" key="2">
    <source>
        <dbReference type="Pfam" id="PF04389"/>
    </source>
</evidence>
<name>A0ABN2MQA3_9PSEU</name>
<organism evidence="3 4">
    <name type="scientific">Pseudonocardia ailaonensis</name>
    <dbReference type="NCBI Taxonomy" id="367279"/>
    <lineage>
        <taxon>Bacteria</taxon>
        <taxon>Bacillati</taxon>
        <taxon>Actinomycetota</taxon>
        <taxon>Actinomycetes</taxon>
        <taxon>Pseudonocardiales</taxon>
        <taxon>Pseudonocardiaceae</taxon>
        <taxon>Pseudonocardia</taxon>
    </lineage>
</organism>
<dbReference type="Gene3D" id="3.40.630.10">
    <property type="entry name" value="Zn peptidases"/>
    <property type="match status" value="1"/>
</dbReference>
<feature type="transmembrane region" description="Helical" evidence="1">
    <location>
        <begin position="472"/>
        <end position="489"/>
    </location>
</feature>
<dbReference type="Pfam" id="PF04389">
    <property type="entry name" value="Peptidase_M28"/>
    <property type="match status" value="1"/>
</dbReference>
<feature type="domain" description="Peptidase M28" evidence="2">
    <location>
        <begin position="120"/>
        <end position="311"/>
    </location>
</feature>
<dbReference type="InterPro" id="IPR045175">
    <property type="entry name" value="M28_fam"/>
</dbReference>
<feature type="transmembrane region" description="Helical" evidence="1">
    <location>
        <begin position="531"/>
        <end position="552"/>
    </location>
</feature>
<protein>
    <submittedName>
        <fullName evidence="3">M20/M25/M40 family metallo-hydrolase</fullName>
    </submittedName>
</protein>
<feature type="transmembrane region" description="Helical" evidence="1">
    <location>
        <begin position="558"/>
        <end position="579"/>
    </location>
</feature>
<dbReference type="PANTHER" id="PTHR12147">
    <property type="entry name" value="METALLOPEPTIDASE M28 FAMILY MEMBER"/>
    <property type="match status" value="1"/>
</dbReference>
<feature type="transmembrane region" description="Helical" evidence="1">
    <location>
        <begin position="586"/>
        <end position="604"/>
    </location>
</feature>
<dbReference type="SUPFAM" id="SSF53187">
    <property type="entry name" value="Zn-dependent exopeptidases"/>
    <property type="match status" value="1"/>
</dbReference>
<sequence length="798" mass="81411">MISAGGRRGRGQTARVRPFAAVAGLAAVAVSVVFAILTVQPPGPQTDPAAPGPSAARAFTDVERLGARPHVVGSAANDAVRGYLVDTLRGIGFAPRVEDTIGVNKGSLSGGTAAAARVRNIVTLVPGTAAVPAAGRVFVVAHYDSVQSGPGANDDGAGVASLLETARQLKAHPPRNDVVLLATEGEEACLCGAEAFVAADPLAADGGVVLNVEARGTSGPAIMFETTAGNANVVRTFAAAAPHPVATSFAVEVYRILPNDTDFSPFRDAGRFVGLNSAYIDGSAAYHGPQDTPGRMNLGSLQMHLDNTTALVAAFGAADLAQVRAYSGDATYFPVFGWLLRYPGQLVWPLAILAVVAVAAAVLVARRRGRTSVPRFLAGTAAALVPLVVAPLLAQLGWRLLVALRPGMAAMDDPWHPSLYRAAVVCLVAAVVTAWYCLLRTRIGGVGLALGGLVWLALLGVGLAALAPGGSYLTAVPALAGGLALLFLGREGGPSGGRAGAQDVEADGAQGVGRGVGQDVGWGVAEQVARVLAAVVAVIVLVPTAVLFFPALGLTVAAVPAVVLVLLGLALVPVLEWLPHTRWTRLLPVVPLVVALVLGGIGQARNVFTAADPAPSQLMYLLDADVGTARWVSAESTPDPWTAQYVGGREQLDGIPGFEGEYATGPAQVAALPPAAVRAQTTGTTVTVRVTPQRADRLVALRSEGATVRSATVSAGPTTGTPVPVRDGRLDLLFHAPPPEGIELRLELSAPGPLQLRVTDGSDGLTGLPGFSPRPADVGVAGSHTSELVAVTATHRIA</sequence>
<evidence type="ECO:0000313" key="4">
    <source>
        <dbReference type="Proteomes" id="UP001500449"/>
    </source>
</evidence>
<evidence type="ECO:0000313" key="3">
    <source>
        <dbReference type="EMBL" id="GAA1833726.1"/>
    </source>
</evidence>
<feature type="transmembrane region" description="Helical" evidence="1">
    <location>
        <begin position="446"/>
        <end position="466"/>
    </location>
</feature>
<keyword evidence="4" id="KW-1185">Reference proteome</keyword>
<evidence type="ECO:0000256" key="1">
    <source>
        <dbReference type="SAM" id="Phobius"/>
    </source>
</evidence>
<feature type="transmembrane region" description="Helical" evidence="1">
    <location>
        <begin position="346"/>
        <end position="364"/>
    </location>
</feature>
<keyword evidence="1" id="KW-0472">Membrane</keyword>
<keyword evidence="1" id="KW-0812">Transmembrane</keyword>
<dbReference type="PANTHER" id="PTHR12147:SF26">
    <property type="entry name" value="PEPTIDASE M28 DOMAIN-CONTAINING PROTEIN"/>
    <property type="match status" value="1"/>
</dbReference>
<keyword evidence="1" id="KW-1133">Transmembrane helix</keyword>
<comment type="caution">
    <text evidence="3">The sequence shown here is derived from an EMBL/GenBank/DDBJ whole genome shotgun (WGS) entry which is preliminary data.</text>
</comment>
<proteinExistence type="predicted"/>
<dbReference type="EMBL" id="BAAAQK010000003">
    <property type="protein sequence ID" value="GAA1833726.1"/>
    <property type="molecule type" value="Genomic_DNA"/>
</dbReference>
<dbReference type="Proteomes" id="UP001500449">
    <property type="component" value="Unassembled WGS sequence"/>
</dbReference>
<feature type="transmembrane region" description="Helical" evidence="1">
    <location>
        <begin position="376"/>
        <end position="398"/>
    </location>
</feature>
<feature type="transmembrane region" description="Helical" evidence="1">
    <location>
        <begin position="418"/>
        <end position="439"/>
    </location>
</feature>
<dbReference type="InterPro" id="IPR007484">
    <property type="entry name" value="Peptidase_M28"/>
</dbReference>
<accession>A0ABN2MQA3</accession>
<gene>
    <name evidence="3" type="ORF">GCM10009836_09820</name>
</gene>